<proteinExistence type="predicted"/>
<dbReference type="AlphaFoldDB" id="A0A166HJR3"/>
<accession>A0A166HJR3</accession>
<organism evidence="1 2">
    <name type="scientific">Athelia psychrophila</name>
    <dbReference type="NCBI Taxonomy" id="1759441"/>
    <lineage>
        <taxon>Eukaryota</taxon>
        <taxon>Fungi</taxon>
        <taxon>Dikarya</taxon>
        <taxon>Basidiomycota</taxon>
        <taxon>Agaricomycotina</taxon>
        <taxon>Agaricomycetes</taxon>
        <taxon>Agaricomycetidae</taxon>
        <taxon>Atheliales</taxon>
        <taxon>Atheliaceae</taxon>
        <taxon>Athelia</taxon>
    </lineage>
</organism>
<keyword evidence="2" id="KW-1185">Reference proteome</keyword>
<dbReference type="OrthoDB" id="3352776at2759"/>
<dbReference type="SUPFAM" id="SSF54427">
    <property type="entry name" value="NTF2-like"/>
    <property type="match status" value="1"/>
</dbReference>
<reference evidence="1 2" key="1">
    <citation type="journal article" date="2016" name="Mol. Biol. Evol.">
        <title>Comparative Genomics of Early-Diverging Mushroom-Forming Fungi Provides Insights into the Origins of Lignocellulose Decay Capabilities.</title>
        <authorList>
            <person name="Nagy L.G."/>
            <person name="Riley R."/>
            <person name="Tritt A."/>
            <person name="Adam C."/>
            <person name="Daum C."/>
            <person name="Floudas D."/>
            <person name="Sun H."/>
            <person name="Yadav J.S."/>
            <person name="Pangilinan J."/>
            <person name="Larsson K.H."/>
            <person name="Matsuura K."/>
            <person name="Barry K."/>
            <person name="Labutti K."/>
            <person name="Kuo R."/>
            <person name="Ohm R.A."/>
            <person name="Bhattacharya S.S."/>
            <person name="Shirouzu T."/>
            <person name="Yoshinaga Y."/>
            <person name="Martin F.M."/>
            <person name="Grigoriev I.V."/>
            <person name="Hibbett D.S."/>
        </authorList>
    </citation>
    <scope>NUCLEOTIDE SEQUENCE [LARGE SCALE GENOMIC DNA]</scope>
    <source>
        <strain evidence="1 2">CBS 109695</strain>
    </source>
</reference>
<dbReference type="Proteomes" id="UP000076532">
    <property type="component" value="Unassembled WGS sequence"/>
</dbReference>
<dbReference type="InterPro" id="IPR032710">
    <property type="entry name" value="NTF2-like_dom_sf"/>
</dbReference>
<gene>
    <name evidence="1" type="ORF">FIBSPDRAFT_744702</name>
</gene>
<name>A0A166HJR3_9AGAM</name>
<evidence type="ECO:0000313" key="1">
    <source>
        <dbReference type="EMBL" id="KZP18935.1"/>
    </source>
</evidence>
<sequence>MGTTGPLQFAAECLFADIAAGKTPQQLLSHFSTTDTIVLKHDCIYDPSAFAFEGVHAVRSYFDLLALHWKKDDMQIHSTRVDLENSCVVMRASVRWTWKISGNSWLEEFTCTLGFDDEAKVKKFIVETDVPRSSCVMHAVDCPQKSPF</sequence>
<evidence type="ECO:0008006" key="3">
    <source>
        <dbReference type="Google" id="ProtNLM"/>
    </source>
</evidence>
<protein>
    <recommendedName>
        <fullName evidence="3">SnoaL-like domain-containing protein</fullName>
    </recommendedName>
</protein>
<evidence type="ECO:0000313" key="2">
    <source>
        <dbReference type="Proteomes" id="UP000076532"/>
    </source>
</evidence>
<dbReference type="EMBL" id="KV417568">
    <property type="protein sequence ID" value="KZP18935.1"/>
    <property type="molecule type" value="Genomic_DNA"/>
</dbReference>